<protein>
    <recommendedName>
        <fullName evidence="3">Nucleic-acid-binding protein from mobile element jockey</fullName>
    </recommendedName>
</protein>
<accession>A0A8X6RVE9</accession>
<organism evidence="1 2">
    <name type="scientific">Trichonephila clavipes</name>
    <name type="common">Golden silk orbweaver</name>
    <name type="synonym">Nephila clavipes</name>
    <dbReference type="NCBI Taxonomy" id="2585209"/>
    <lineage>
        <taxon>Eukaryota</taxon>
        <taxon>Metazoa</taxon>
        <taxon>Ecdysozoa</taxon>
        <taxon>Arthropoda</taxon>
        <taxon>Chelicerata</taxon>
        <taxon>Arachnida</taxon>
        <taxon>Araneae</taxon>
        <taxon>Araneomorphae</taxon>
        <taxon>Entelegynae</taxon>
        <taxon>Araneoidea</taxon>
        <taxon>Nephilidae</taxon>
        <taxon>Trichonephila</taxon>
    </lineage>
</organism>
<dbReference type="EMBL" id="BMAU01021230">
    <property type="protein sequence ID" value="GFY01799.1"/>
    <property type="molecule type" value="Genomic_DNA"/>
</dbReference>
<gene>
    <name evidence="1" type="primary">NCL1_38151</name>
    <name evidence="1" type="ORF">TNCV_1467901</name>
</gene>
<name>A0A8X6RVE9_TRICX</name>
<dbReference type="AlphaFoldDB" id="A0A8X6RVE9"/>
<reference evidence="1" key="1">
    <citation type="submission" date="2020-08" db="EMBL/GenBank/DDBJ databases">
        <title>Multicomponent nature underlies the extraordinary mechanical properties of spider dragline silk.</title>
        <authorList>
            <person name="Kono N."/>
            <person name="Nakamura H."/>
            <person name="Mori M."/>
            <person name="Yoshida Y."/>
            <person name="Ohtoshi R."/>
            <person name="Malay A.D."/>
            <person name="Moran D.A.P."/>
            <person name="Tomita M."/>
            <person name="Numata K."/>
            <person name="Arakawa K."/>
        </authorList>
    </citation>
    <scope>NUCLEOTIDE SEQUENCE</scope>
</reference>
<dbReference type="Proteomes" id="UP000887159">
    <property type="component" value="Unassembled WGS sequence"/>
</dbReference>
<sequence length="195" mass="21988">MQVKIEGYLIRGITQCFNCNNFFHTAENCHLKPRCLKCGKEHPTRQCPIKERQGSPFCINCQEYSHSVCYTKWPKFPKPKKGTSLTANKTFESNVRREGVSFANIVSGTAPPSTLTPVHKLTEKTNENSNNKASYGIQAKKNVNSDLAQVIELVSMISNIIKRSPEILQLLPKLKNSEDDKAKALLLFEAMLVKF</sequence>
<evidence type="ECO:0000313" key="1">
    <source>
        <dbReference type="EMBL" id="GFY01799.1"/>
    </source>
</evidence>
<keyword evidence="2" id="KW-1185">Reference proteome</keyword>
<comment type="caution">
    <text evidence="1">The sequence shown here is derived from an EMBL/GenBank/DDBJ whole genome shotgun (WGS) entry which is preliminary data.</text>
</comment>
<evidence type="ECO:0008006" key="3">
    <source>
        <dbReference type="Google" id="ProtNLM"/>
    </source>
</evidence>
<evidence type="ECO:0000313" key="2">
    <source>
        <dbReference type="Proteomes" id="UP000887159"/>
    </source>
</evidence>
<proteinExistence type="predicted"/>